<comment type="caution">
    <text evidence="3">The sequence shown here is derived from an EMBL/GenBank/DDBJ whole genome shotgun (WGS) entry which is preliminary data.</text>
</comment>
<accession>A0ABV2JIA2</accession>
<keyword evidence="4" id="KW-1185">Reference proteome</keyword>
<dbReference type="Pfam" id="PF09902">
    <property type="entry name" value="DUF2129"/>
    <property type="match status" value="1"/>
</dbReference>
<gene>
    <name evidence="3" type="ORF">ABID27_000241</name>
</gene>
<sequence>MFEKEERLSLAVYLYYNRDARKLNQYGDLTYHSRRLRYAILYVGQEKAEEIMTSLKKEKFVKRVVPSYFKEIDKDFVGSLYR</sequence>
<comment type="similarity">
    <text evidence="2">Belongs to the UPF0298 family.</text>
</comment>
<reference evidence="3 4" key="1">
    <citation type="submission" date="2024-06" db="EMBL/GenBank/DDBJ databases">
        <title>Genomic Encyclopedia of Type Strains, Phase IV (KMG-IV): sequencing the most valuable type-strain genomes for metagenomic binning, comparative biology and taxonomic classification.</title>
        <authorList>
            <person name="Goeker M."/>
        </authorList>
    </citation>
    <scope>NUCLEOTIDE SEQUENCE [LARGE SCALE GENOMIC DNA]</scope>
    <source>
        <strain evidence="3 4">DSM 15349</strain>
    </source>
</reference>
<protein>
    <recommendedName>
        <fullName evidence="2">UPF0298 protein ABID27_000241</fullName>
    </recommendedName>
</protein>
<dbReference type="PIRSF" id="PIRSF031653">
    <property type="entry name" value="UCP031653"/>
    <property type="match status" value="1"/>
</dbReference>
<organism evidence="3 4">
    <name type="scientific">Streptococcus gallinaceus</name>
    <dbReference type="NCBI Taxonomy" id="165758"/>
    <lineage>
        <taxon>Bacteria</taxon>
        <taxon>Bacillati</taxon>
        <taxon>Bacillota</taxon>
        <taxon>Bacilli</taxon>
        <taxon>Lactobacillales</taxon>
        <taxon>Streptococcaceae</taxon>
        <taxon>Streptococcus</taxon>
    </lineage>
</organism>
<dbReference type="InterPro" id="IPR016979">
    <property type="entry name" value="DUF2129"/>
</dbReference>
<evidence type="ECO:0000256" key="2">
    <source>
        <dbReference type="HAMAP-Rule" id="MF_01126"/>
    </source>
</evidence>
<comment type="subcellular location">
    <subcellularLocation>
        <location evidence="2">Cytoplasm</location>
    </subcellularLocation>
</comment>
<dbReference type="RefSeq" id="WP_354279665.1">
    <property type="nucleotide sequence ID" value="NZ_JBEPMK010000001.1"/>
</dbReference>
<evidence type="ECO:0000256" key="1">
    <source>
        <dbReference type="ARBA" id="ARBA00022490"/>
    </source>
</evidence>
<proteinExistence type="inferred from homology"/>
<keyword evidence="1 2" id="KW-0963">Cytoplasm</keyword>
<dbReference type="NCBIfam" id="NF002631">
    <property type="entry name" value="PRK02302.1"/>
    <property type="match status" value="1"/>
</dbReference>
<dbReference type="EMBL" id="JBEPMK010000001">
    <property type="protein sequence ID" value="MET3643624.1"/>
    <property type="molecule type" value="Genomic_DNA"/>
</dbReference>
<evidence type="ECO:0000313" key="3">
    <source>
        <dbReference type="EMBL" id="MET3643624.1"/>
    </source>
</evidence>
<dbReference type="HAMAP" id="MF_01126">
    <property type="entry name" value="UPF0298"/>
    <property type="match status" value="1"/>
</dbReference>
<evidence type="ECO:0000313" key="4">
    <source>
        <dbReference type="Proteomes" id="UP001549055"/>
    </source>
</evidence>
<dbReference type="Proteomes" id="UP001549055">
    <property type="component" value="Unassembled WGS sequence"/>
</dbReference>
<name>A0ABV2JIA2_9STRE</name>